<dbReference type="InterPro" id="IPR025345">
    <property type="entry name" value="DUF4249"/>
</dbReference>
<accession>A0ABT8CX50</accession>
<gene>
    <name evidence="1" type="ORF">QW060_11460</name>
</gene>
<protein>
    <submittedName>
        <fullName evidence="1">DUF4249 domain-containing protein</fullName>
    </submittedName>
</protein>
<dbReference type="RefSeq" id="WP_290363698.1">
    <property type="nucleotide sequence ID" value="NZ_JAUFQU010000001.1"/>
</dbReference>
<organism evidence="1 2">
    <name type="scientific">Paenimyroides ceti</name>
    <dbReference type="NCBI Taxonomy" id="395087"/>
    <lineage>
        <taxon>Bacteria</taxon>
        <taxon>Pseudomonadati</taxon>
        <taxon>Bacteroidota</taxon>
        <taxon>Flavobacteriia</taxon>
        <taxon>Flavobacteriales</taxon>
        <taxon>Flavobacteriaceae</taxon>
        <taxon>Paenimyroides</taxon>
    </lineage>
</organism>
<name>A0ABT8CX50_9FLAO</name>
<dbReference type="Pfam" id="PF14054">
    <property type="entry name" value="DUF4249"/>
    <property type="match status" value="1"/>
</dbReference>
<evidence type="ECO:0000313" key="2">
    <source>
        <dbReference type="Proteomes" id="UP001242368"/>
    </source>
</evidence>
<dbReference type="Proteomes" id="UP001242368">
    <property type="component" value="Unassembled WGS sequence"/>
</dbReference>
<keyword evidence="2" id="KW-1185">Reference proteome</keyword>
<dbReference type="EMBL" id="JAUFQU010000001">
    <property type="protein sequence ID" value="MDN3707737.1"/>
    <property type="molecule type" value="Genomic_DNA"/>
</dbReference>
<evidence type="ECO:0000313" key="1">
    <source>
        <dbReference type="EMBL" id="MDN3707737.1"/>
    </source>
</evidence>
<sequence length="272" mass="30945">MKNYQYLLILFSFVFLQSCEEVVTIDLEKSEPKLVIEANLNWLQNSNETNQTIRLSTTTGFYDQDIPPVTIAVVWVSIGSTNQIITFNETGNGYYAANIPFLLNETYKIHVEYNNEVYEGTETLKSVPTVNNITQSVFEGLDEDYIRLDAYFQDNASTDDYYFVQWMYGASRPDYEIVSDEFYNGNNMSSTFINSQKNNKLVSGNVVKMSLSSISKKSYNYLSKVFQSGDSGPFSSPIGAIRGNIINITNPDNYPLGYFNVSERSEKSYTIQ</sequence>
<proteinExistence type="predicted"/>
<reference evidence="2" key="1">
    <citation type="journal article" date="2019" name="Int. J. Syst. Evol. Microbiol.">
        <title>The Global Catalogue of Microorganisms (GCM) 10K type strain sequencing project: providing services to taxonomists for standard genome sequencing and annotation.</title>
        <authorList>
            <consortium name="The Broad Institute Genomics Platform"/>
            <consortium name="The Broad Institute Genome Sequencing Center for Infectious Disease"/>
            <person name="Wu L."/>
            <person name="Ma J."/>
        </authorList>
    </citation>
    <scope>NUCLEOTIDE SEQUENCE [LARGE SCALE GENOMIC DNA]</scope>
    <source>
        <strain evidence="2">CECT 7184</strain>
    </source>
</reference>
<comment type="caution">
    <text evidence="1">The sequence shown here is derived from an EMBL/GenBank/DDBJ whole genome shotgun (WGS) entry which is preliminary data.</text>
</comment>
<dbReference type="PROSITE" id="PS51257">
    <property type="entry name" value="PROKAR_LIPOPROTEIN"/>
    <property type="match status" value="1"/>
</dbReference>